<proteinExistence type="inferred from homology"/>
<evidence type="ECO:0000256" key="4">
    <source>
        <dbReference type="ARBA" id="ARBA00022692"/>
    </source>
</evidence>
<evidence type="ECO:0000313" key="8">
    <source>
        <dbReference type="Proteomes" id="UP000658278"/>
    </source>
</evidence>
<dbReference type="InterPro" id="IPR002758">
    <property type="entry name" value="Cation_antiport_E"/>
</dbReference>
<dbReference type="Pfam" id="PF01899">
    <property type="entry name" value="MNHE"/>
    <property type="match status" value="1"/>
</dbReference>
<protein>
    <submittedName>
        <fullName evidence="7">Na+/H+ antiporter subunit E</fullName>
    </submittedName>
</protein>
<accession>A0A934R9Q4</accession>
<evidence type="ECO:0000256" key="6">
    <source>
        <dbReference type="ARBA" id="ARBA00023136"/>
    </source>
</evidence>
<evidence type="ECO:0000256" key="1">
    <source>
        <dbReference type="ARBA" id="ARBA00004651"/>
    </source>
</evidence>
<keyword evidence="4" id="KW-0812">Transmembrane</keyword>
<evidence type="ECO:0000256" key="2">
    <source>
        <dbReference type="ARBA" id="ARBA00006228"/>
    </source>
</evidence>
<comment type="caution">
    <text evidence="7">The sequence shown here is derived from an EMBL/GenBank/DDBJ whole genome shotgun (WGS) entry which is preliminary data.</text>
</comment>
<reference evidence="7" key="1">
    <citation type="submission" date="2021-01" db="EMBL/GenBank/DDBJ databases">
        <title>Modified the classification status of verrucomicrobia.</title>
        <authorList>
            <person name="Feng X."/>
        </authorList>
    </citation>
    <scope>NUCLEOTIDE SEQUENCE</scope>
    <source>
        <strain evidence="7">KCTC 22201</strain>
    </source>
</reference>
<keyword evidence="5" id="KW-1133">Transmembrane helix</keyword>
<keyword evidence="8" id="KW-1185">Reference proteome</keyword>
<dbReference type="AlphaFoldDB" id="A0A934R9Q4"/>
<gene>
    <name evidence="7" type="ORF">JIN81_05735</name>
</gene>
<dbReference type="Proteomes" id="UP000658278">
    <property type="component" value="Unassembled WGS sequence"/>
</dbReference>
<evidence type="ECO:0000256" key="3">
    <source>
        <dbReference type="ARBA" id="ARBA00022475"/>
    </source>
</evidence>
<dbReference type="PANTHER" id="PTHR34584:SF1">
    <property type="entry name" value="NA(+)_H(+) ANTIPORTER SUBUNIT E1"/>
    <property type="match status" value="1"/>
</dbReference>
<evidence type="ECO:0000256" key="5">
    <source>
        <dbReference type="ARBA" id="ARBA00022989"/>
    </source>
</evidence>
<name>A0A934R9Q4_9BACT</name>
<dbReference type="EMBL" id="JAENII010000003">
    <property type="protein sequence ID" value="MBK1826510.1"/>
    <property type="molecule type" value="Genomic_DNA"/>
</dbReference>
<dbReference type="GO" id="GO:0008324">
    <property type="term" value="F:monoatomic cation transmembrane transporter activity"/>
    <property type="evidence" value="ECO:0007669"/>
    <property type="project" value="InterPro"/>
</dbReference>
<keyword evidence="3" id="KW-1003">Cell membrane</keyword>
<organism evidence="7 8">
    <name type="scientific">Haloferula rosea</name>
    <dbReference type="NCBI Taxonomy" id="490093"/>
    <lineage>
        <taxon>Bacteria</taxon>
        <taxon>Pseudomonadati</taxon>
        <taxon>Verrucomicrobiota</taxon>
        <taxon>Verrucomicrobiia</taxon>
        <taxon>Verrucomicrobiales</taxon>
        <taxon>Verrucomicrobiaceae</taxon>
        <taxon>Haloferula</taxon>
    </lineage>
</organism>
<keyword evidence="6" id="KW-0472">Membrane</keyword>
<dbReference type="PANTHER" id="PTHR34584">
    <property type="entry name" value="NA(+)/H(+) ANTIPORTER SUBUNIT E1"/>
    <property type="match status" value="1"/>
</dbReference>
<comment type="similarity">
    <text evidence="2">Belongs to the CPA3 antiporters (TC 2.A.63) subunit E family.</text>
</comment>
<dbReference type="GO" id="GO:0005886">
    <property type="term" value="C:plasma membrane"/>
    <property type="evidence" value="ECO:0007669"/>
    <property type="project" value="UniProtKB-SubCell"/>
</dbReference>
<evidence type="ECO:0000313" key="7">
    <source>
        <dbReference type="EMBL" id="MBK1826510.1"/>
    </source>
</evidence>
<comment type="subcellular location">
    <subcellularLocation>
        <location evidence="1">Cell membrane</location>
        <topology evidence="1">Multi-pass membrane protein</topology>
    </subcellularLocation>
</comment>
<sequence>MNPLAKVFGWTRFAGFYLGEVMKSNLLIAWDVLTPTDKTRAGIIALDLPERLGDGQILLISNLITMTPGSLSLELSPDRRTLLIHVLYLDEDVEVTRNHLQQNYVERVLKLG</sequence>